<dbReference type="InterPro" id="IPR018644">
    <property type="entry name" value="DUF2071"/>
</dbReference>
<organism evidence="2 3">
    <name type="scientific">Actinocatenispora comari</name>
    <dbReference type="NCBI Taxonomy" id="2807577"/>
    <lineage>
        <taxon>Bacteria</taxon>
        <taxon>Bacillati</taxon>
        <taxon>Actinomycetota</taxon>
        <taxon>Actinomycetes</taxon>
        <taxon>Micromonosporales</taxon>
        <taxon>Micromonosporaceae</taxon>
        <taxon>Actinocatenispora</taxon>
    </lineage>
</organism>
<sequence>MIERLRRHPIPMATRFGHSVVLTYALPAAVLAPLLPTGLRLDTYRGVGFVAVGVVSTRRLRPARLPARFGLDAVLVGYRIMTRFATPGGRTMRGLYVLRSDTDRRLLRFGANALTRYRYHRARILDTSTDAEVRVDVSTVDGRGDLVLRADVRAEAGLPAGSPFATMADARRFAGPLPYTFDHEPATGSIVVVKAFRSAWRPRPVTVTVPRPGFLTHGPFTGTAPVLANAFHVAELDYGWHRGRAHAPDGSPR</sequence>
<keyword evidence="1" id="KW-1133">Transmembrane helix</keyword>
<comment type="caution">
    <text evidence="2">The sequence shown here is derived from an EMBL/GenBank/DDBJ whole genome shotgun (WGS) entry which is preliminary data.</text>
</comment>
<evidence type="ECO:0000313" key="3">
    <source>
        <dbReference type="Proteomes" id="UP000614996"/>
    </source>
</evidence>
<name>A0A8J4A4X2_9ACTN</name>
<evidence type="ECO:0000313" key="2">
    <source>
        <dbReference type="EMBL" id="GIL25136.1"/>
    </source>
</evidence>
<accession>A0A8J4A4X2</accession>
<keyword evidence="3" id="KW-1185">Reference proteome</keyword>
<keyword evidence="1" id="KW-0472">Membrane</keyword>
<evidence type="ECO:0000256" key="1">
    <source>
        <dbReference type="SAM" id="Phobius"/>
    </source>
</evidence>
<proteinExistence type="predicted"/>
<feature type="transmembrane region" description="Helical" evidence="1">
    <location>
        <begin position="12"/>
        <end position="35"/>
    </location>
</feature>
<dbReference type="EMBL" id="BOPO01000004">
    <property type="protein sequence ID" value="GIL25136.1"/>
    <property type="molecule type" value="Genomic_DNA"/>
</dbReference>
<protein>
    <recommendedName>
        <fullName evidence="4">DUF2071 domain-containing protein</fullName>
    </recommendedName>
</protein>
<keyword evidence="1" id="KW-0812">Transmembrane</keyword>
<evidence type="ECO:0008006" key="4">
    <source>
        <dbReference type="Google" id="ProtNLM"/>
    </source>
</evidence>
<reference evidence="3" key="1">
    <citation type="journal article" date="2021" name="Int. J. Syst. Evol. Microbiol.">
        <title>Actinocatenispora comari sp. nov., an endophytic actinomycete isolated from aerial parts of Comarum salesowianum.</title>
        <authorList>
            <person name="Oyunbileg N."/>
            <person name="Iizaka Y."/>
            <person name="Hamada M."/>
            <person name="Davaapurev B.O."/>
            <person name="Fukumoto A."/>
            <person name="Tsetseg B."/>
            <person name="Kato F."/>
            <person name="Tamura T."/>
            <person name="Batkhuu J."/>
            <person name="Anzai Y."/>
        </authorList>
    </citation>
    <scope>NUCLEOTIDE SEQUENCE [LARGE SCALE GENOMIC DNA]</scope>
    <source>
        <strain evidence="3">NUM-2625</strain>
    </source>
</reference>
<dbReference type="RefSeq" id="WP_207122777.1">
    <property type="nucleotide sequence ID" value="NZ_BOPO01000004.1"/>
</dbReference>
<dbReference type="AlphaFoldDB" id="A0A8J4A4X2"/>
<dbReference type="Pfam" id="PF09844">
    <property type="entry name" value="DUF2071"/>
    <property type="match status" value="1"/>
</dbReference>
<gene>
    <name evidence="2" type="ORF">NUM_03910</name>
</gene>
<dbReference type="Proteomes" id="UP000614996">
    <property type="component" value="Unassembled WGS sequence"/>
</dbReference>